<protein>
    <submittedName>
        <fullName evidence="2">CubicO group peptidase (Beta-lactamase class C family)</fullName>
    </submittedName>
</protein>
<proteinExistence type="predicted"/>
<dbReference type="InterPro" id="IPR052907">
    <property type="entry name" value="Beta-lactamase/esterase"/>
</dbReference>
<name>A0A4R8C681_9ACTN</name>
<comment type="caution">
    <text evidence="2">The sequence shown here is derived from an EMBL/GenBank/DDBJ whole genome shotgun (WGS) entry which is preliminary data.</text>
</comment>
<feature type="domain" description="Beta-lactamase-related" evidence="1">
    <location>
        <begin position="21"/>
        <end position="348"/>
    </location>
</feature>
<dbReference type="InterPro" id="IPR012338">
    <property type="entry name" value="Beta-lactam/transpept-like"/>
</dbReference>
<gene>
    <name evidence="2" type="ORF">EV653_4751</name>
</gene>
<sequence length="366" mass="39029">MVSKAPDSLRRTCMDLQEVVQRRIDELVETELGLQVAVYRHGELLVDAVAGDGVTSETLYYAASTGKGASATVANVLVDRGVLDYDQPIVDLWPEFGAHGKDKATLRHVLTHSVGLPALPPDATHESFPTIPAYLAAAEPWWEPGTKMTYHAETFGLLVGEIVRRATGRSISDVLRELITPLGIENDVFFALPSDQRDRLMPLVEPDGADETFEMLAGMFSKVVPPSMQPRAAKLNRPEQLAIEDPSSAILTARGIARLYAGLIGEVDGVRLVRPEAVPVITGTALVAPDELLGNPATMALGYSIGRLGSTAEESPTTFGWPGMGGSIAWADTRSGVAFALTRTLFDPSGSASAVEIGNLVAKALC</sequence>
<dbReference type="PANTHER" id="PTHR43319">
    <property type="entry name" value="BETA-LACTAMASE-RELATED"/>
    <property type="match status" value="1"/>
</dbReference>
<dbReference type="InterPro" id="IPR001466">
    <property type="entry name" value="Beta-lactam-related"/>
</dbReference>
<dbReference type="OrthoDB" id="9809635at2"/>
<reference evidence="2 3" key="1">
    <citation type="submission" date="2019-03" db="EMBL/GenBank/DDBJ databases">
        <title>Genomic Encyclopedia of Type Strains, Phase III (KMG-III): the genomes of soil and plant-associated and newly described type strains.</title>
        <authorList>
            <person name="Whitman W."/>
        </authorList>
    </citation>
    <scope>NUCLEOTIDE SEQUENCE [LARGE SCALE GENOMIC DNA]</scope>
    <source>
        <strain evidence="2 3">VKM Ac-2573</strain>
    </source>
</reference>
<accession>A0A4R8C681</accession>
<dbReference type="Gene3D" id="3.40.710.10">
    <property type="entry name" value="DD-peptidase/beta-lactamase superfamily"/>
    <property type="match status" value="1"/>
</dbReference>
<dbReference type="SUPFAM" id="SSF56601">
    <property type="entry name" value="beta-lactamase/transpeptidase-like"/>
    <property type="match status" value="1"/>
</dbReference>
<dbReference type="PANTHER" id="PTHR43319:SF3">
    <property type="entry name" value="BETA-LACTAMASE-RELATED DOMAIN-CONTAINING PROTEIN"/>
    <property type="match status" value="1"/>
</dbReference>
<evidence type="ECO:0000313" key="3">
    <source>
        <dbReference type="Proteomes" id="UP000295146"/>
    </source>
</evidence>
<dbReference type="Pfam" id="PF00144">
    <property type="entry name" value="Beta-lactamase"/>
    <property type="match status" value="1"/>
</dbReference>
<evidence type="ECO:0000259" key="1">
    <source>
        <dbReference type="Pfam" id="PF00144"/>
    </source>
</evidence>
<dbReference type="EMBL" id="SODP01000002">
    <property type="protein sequence ID" value="TDW70695.1"/>
    <property type="molecule type" value="Genomic_DNA"/>
</dbReference>
<evidence type="ECO:0000313" key="2">
    <source>
        <dbReference type="EMBL" id="TDW70695.1"/>
    </source>
</evidence>
<organism evidence="2 3">
    <name type="scientific">Kribbella pratensis</name>
    <dbReference type="NCBI Taxonomy" id="2512112"/>
    <lineage>
        <taxon>Bacteria</taxon>
        <taxon>Bacillati</taxon>
        <taxon>Actinomycetota</taxon>
        <taxon>Actinomycetes</taxon>
        <taxon>Propionibacteriales</taxon>
        <taxon>Kribbellaceae</taxon>
        <taxon>Kribbella</taxon>
    </lineage>
</organism>
<dbReference type="AlphaFoldDB" id="A0A4R8C681"/>
<keyword evidence="3" id="KW-1185">Reference proteome</keyword>
<dbReference type="Proteomes" id="UP000295146">
    <property type="component" value="Unassembled WGS sequence"/>
</dbReference>